<evidence type="ECO:0000313" key="3">
    <source>
        <dbReference type="EMBL" id="MDG0789987.1"/>
    </source>
</evidence>
<organism evidence="3 4">
    <name type="scientific">Cohnella ginsengisoli</name>
    <dbReference type="NCBI Taxonomy" id="425004"/>
    <lineage>
        <taxon>Bacteria</taxon>
        <taxon>Bacillati</taxon>
        <taxon>Bacillota</taxon>
        <taxon>Bacilli</taxon>
        <taxon>Bacillales</taxon>
        <taxon>Paenibacillaceae</taxon>
        <taxon>Cohnella</taxon>
    </lineage>
</organism>
<keyword evidence="4" id="KW-1185">Reference proteome</keyword>
<name>A0A9X4KDH1_9BACL</name>
<protein>
    <submittedName>
        <fullName evidence="3">YqzE family protein</fullName>
    </submittedName>
</protein>
<evidence type="ECO:0000256" key="2">
    <source>
        <dbReference type="SAM" id="Phobius"/>
    </source>
</evidence>
<reference evidence="3 4" key="1">
    <citation type="submission" date="2022-10" db="EMBL/GenBank/DDBJ databases">
        <title>Comparative genomic analysis of Cohnella hashimotonis sp. nov., isolated from the International Space Station.</title>
        <authorList>
            <person name="Simpson A."/>
            <person name="Venkateswaran K."/>
        </authorList>
    </citation>
    <scope>NUCLEOTIDE SEQUENCE [LARGE SCALE GENOMIC DNA]</scope>
    <source>
        <strain evidence="3 4">DSM 18997</strain>
    </source>
</reference>
<accession>A0A9X4KDH1</accession>
<sequence>MSDTTDYLKYVAERSVAYLNLPADERRERRKKKREPWHIRWFGQLLPLGIRIWWAGRKKKKSLQLGSDDRGHAGSFLHPSLI</sequence>
<feature type="transmembrane region" description="Helical" evidence="2">
    <location>
        <begin position="37"/>
        <end position="54"/>
    </location>
</feature>
<gene>
    <name evidence="3" type="ORF">OMP38_03285</name>
</gene>
<dbReference type="EMBL" id="JAPDHZ010000002">
    <property type="protein sequence ID" value="MDG0789987.1"/>
    <property type="molecule type" value="Genomic_DNA"/>
</dbReference>
<keyword evidence="2" id="KW-1133">Transmembrane helix</keyword>
<comment type="caution">
    <text evidence="3">The sequence shown here is derived from an EMBL/GenBank/DDBJ whole genome shotgun (WGS) entry which is preliminary data.</text>
</comment>
<dbReference type="AlphaFoldDB" id="A0A9X4KDH1"/>
<dbReference type="Proteomes" id="UP001153387">
    <property type="component" value="Unassembled WGS sequence"/>
</dbReference>
<dbReference type="RefSeq" id="WP_277563873.1">
    <property type="nucleotide sequence ID" value="NZ_JAPDHZ010000002.1"/>
</dbReference>
<dbReference type="Pfam" id="PF14038">
    <property type="entry name" value="YqzE"/>
    <property type="match status" value="1"/>
</dbReference>
<keyword evidence="2" id="KW-0472">Membrane</keyword>
<evidence type="ECO:0000256" key="1">
    <source>
        <dbReference type="SAM" id="MobiDB-lite"/>
    </source>
</evidence>
<proteinExistence type="predicted"/>
<feature type="region of interest" description="Disordered" evidence="1">
    <location>
        <begin position="62"/>
        <end position="82"/>
    </location>
</feature>
<keyword evidence="2" id="KW-0812">Transmembrane</keyword>
<dbReference type="InterPro" id="IPR025622">
    <property type="entry name" value="YqzE"/>
</dbReference>
<evidence type="ECO:0000313" key="4">
    <source>
        <dbReference type="Proteomes" id="UP001153387"/>
    </source>
</evidence>